<feature type="transmembrane region" description="Helical" evidence="2">
    <location>
        <begin position="1125"/>
        <end position="1153"/>
    </location>
</feature>
<protein>
    <submittedName>
        <fullName evidence="3">Predicted protein</fullName>
    </submittedName>
</protein>
<sequence>MSLNFKDLQGSYVLNTKTQYIFDPTPPFDAKKYLASWIFTLDMSNVTLASGMTDGSVQVVLNRALMKNINPYEMELIGVKLSNPFVKKETIPFNNTGLYHLDSSFEISFSTLQSMKRNYIAFQYYVKAIVEGDFKQKLRISYPRDIERQLFYYSSQMILLLSYDNAPVIDPDQIDSSPAIQLEYAYDGGVKIPEPYDYNLIAIDLSVFNVGTTPLHQRMSISFDYSKKSGFVSYSSLDRTAKFVDPMSIVCAYEENGKIVVDENSQVLEVTSRNSVNSYQSFVLTCSDRQLTSDFTLFMFARKYDDRTRAVCKFGTECGITSYMIASYELKNGEQYDNLIASFDKNSKLSGSFMINNQNTAIYSKYAAPSTIQKPLSLKFAFSIDFTAHRLDVSDNMIYFEYTNSLQPHVDPFSMRVTILNESTNSFELFQPDIPKLGEAKWAFDPTVYNNTNLVFGLWIYDKSTAVLGEAVFVNYARNIEYHNLDNLNVTVYFEKVEIRPETQSRPFYVLDKFEGDSNNVVDESLEIMNYDEGRIFKFLPSMSFSDKNGNAIDVKFSEMTCAYLIKDSNGAYSTIEYSDDKPTFSQDPVDKVSKYFLDCSEDIRATEFIVLLISKKFKREEHVINFGEPVTIDPFFLSKFVTGWSDKDILQVTVNPNSDLKGQFTLANRDVSSYQDFIFPHTIQQPLTILGVFDLYHITVSTSDVFDFNAITVEFIKSSSIFNVDPKSFRIFKVHTKSKIFELLFDDQPFEGPWKLEIDTRTGSDTSYTFAICAFEGSSANFEQEYSIYYSRMLEFSLEKDKLEFSFQLTTDNTEISQEVEPSFKLVRNETVGQLIIDPVSKSDYYSIYSFDISQNLLSFGVKSWREFTISNLDKELDNSTLACAFAFGKDNLHISPEKATFKDGSFHLNCQENVMVNSYQLYVVAKKIFIPPTPTPSPSVPPQPIPSPSRPRPEPSVIPPKPEPTIVPPKPSPSIPRPIPSYSKGPHPIPSPQPNPITSFERENGIPLIQDSTISKKIQSGESALYQITIPSHSRLSLSCSTLSGKDVIVLVGQNFKPTNQHYSVRMLSNHIQSLDNPSSNSQIYFIAIEGPSEGFSQFTLLPSVTQLNVKSSSSQHLLGQSITGFIVTIVLLTLSLIGTLILFLACGIYWKKKNNLQYSQETTGLVRRGNPNSLQLEASYYSENNL</sequence>
<feature type="compositionally biased region" description="Pro residues" evidence="1">
    <location>
        <begin position="935"/>
        <end position="981"/>
    </location>
</feature>
<evidence type="ECO:0000313" key="4">
    <source>
        <dbReference type="Proteomes" id="UP000006671"/>
    </source>
</evidence>
<feature type="region of interest" description="Disordered" evidence="1">
    <location>
        <begin position="935"/>
        <end position="995"/>
    </location>
</feature>
<dbReference type="KEGG" id="ngr:NAEGRDRAFT_74103"/>
<gene>
    <name evidence="3" type="ORF">NAEGRDRAFT_74103</name>
</gene>
<dbReference type="AlphaFoldDB" id="D2VYF6"/>
<evidence type="ECO:0000313" key="3">
    <source>
        <dbReference type="EMBL" id="EFC38104.1"/>
    </source>
</evidence>
<accession>D2VYF6</accession>
<organism evidence="4">
    <name type="scientific">Naegleria gruberi</name>
    <name type="common">Amoeba</name>
    <dbReference type="NCBI Taxonomy" id="5762"/>
    <lineage>
        <taxon>Eukaryota</taxon>
        <taxon>Discoba</taxon>
        <taxon>Heterolobosea</taxon>
        <taxon>Tetramitia</taxon>
        <taxon>Eutetramitia</taxon>
        <taxon>Vahlkampfiidae</taxon>
        <taxon>Naegleria</taxon>
    </lineage>
</organism>
<proteinExistence type="predicted"/>
<keyword evidence="2" id="KW-0812">Transmembrane</keyword>
<keyword evidence="2" id="KW-0472">Membrane</keyword>
<keyword evidence="2" id="KW-1133">Transmembrane helix</keyword>
<dbReference type="GeneID" id="8857999"/>
<dbReference type="InParanoid" id="D2VYF6"/>
<dbReference type="Proteomes" id="UP000006671">
    <property type="component" value="Unassembled WGS sequence"/>
</dbReference>
<name>D2VYF6_NAEGR</name>
<dbReference type="EMBL" id="GG738911">
    <property type="protein sequence ID" value="EFC38104.1"/>
    <property type="molecule type" value="Genomic_DNA"/>
</dbReference>
<evidence type="ECO:0000256" key="2">
    <source>
        <dbReference type="SAM" id="Phobius"/>
    </source>
</evidence>
<reference evidence="3 4" key="1">
    <citation type="journal article" date="2010" name="Cell">
        <title>The genome of Naegleria gruberi illuminates early eukaryotic versatility.</title>
        <authorList>
            <person name="Fritz-Laylin L.K."/>
            <person name="Prochnik S.E."/>
            <person name="Ginger M.L."/>
            <person name="Dacks J.B."/>
            <person name="Carpenter M.L."/>
            <person name="Field M.C."/>
            <person name="Kuo A."/>
            <person name="Paredez A."/>
            <person name="Chapman J."/>
            <person name="Pham J."/>
            <person name="Shu S."/>
            <person name="Neupane R."/>
            <person name="Cipriano M."/>
            <person name="Mancuso J."/>
            <person name="Tu H."/>
            <person name="Salamov A."/>
            <person name="Lindquist E."/>
            <person name="Shapiro H."/>
            <person name="Lucas S."/>
            <person name="Grigoriev I.V."/>
            <person name="Cande W.Z."/>
            <person name="Fulton C."/>
            <person name="Rokhsar D.S."/>
            <person name="Dawson S.C."/>
        </authorList>
    </citation>
    <scope>NUCLEOTIDE SEQUENCE [LARGE SCALE GENOMIC DNA]</scope>
    <source>
        <strain evidence="3 4">NEG-M</strain>
    </source>
</reference>
<evidence type="ECO:0000256" key="1">
    <source>
        <dbReference type="SAM" id="MobiDB-lite"/>
    </source>
</evidence>
<dbReference type="VEuPathDB" id="AmoebaDB:NAEGRDRAFT_74103"/>
<keyword evidence="4" id="KW-1185">Reference proteome</keyword>
<dbReference type="STRING" id="5762.D2VYF6"/>
<dbReference type="RefSeq" id="XP_002670848.1">
    <property type="nucleotide sequence ID" value="XM_002670802.1"/>
</dbReference>